<keyword evidence="9" id="KW-1185">Reference proteome</keyword>
<evidence type="ECO:0000313" key="8">
    <source>
        <dbReference type="EMBL" id="CCI39491.1"/>
    </source>
</evidence>
<dbReference type="PANTHER" id="PTHR12300">
    <property type="entry name" value="HVA22-LIKE PROTEINS"/>
    <property type="match status" value="1"/>
</dbReference>
<keyword evidence="4 7" id="KW-1133">Transmembrane helix</keyword>
<keyword evidence="3 7" id="KW-0812">Transmembrane</keyword>
<protein>
    <recommendedName>
        <fullName evidence="10">Receptor expression-enhancing protein</fullName>
    </recommendedName>
</protein>
<dbReference type="InterPro" id="IPR004345">
    <property type="entry name" value="TB2_DP1_HVA22"/>
</dbReference>
<name>A0A024FYB3_9STRA</name>
<evidence type="ECO:0000313" key="9">
    <source>
        <dbReference type="Proteomes" id="UP000053237"/>
    </source>
</evidence>
<comment type="similarity">
    <text evidence="2 6">Belongs to the DP1 family.</text>
</comment>
<dbReference type="AlphaFoldDB" id="A0A024FYB3"/>
<comment type="caution">
    <text evidence="8">The sequence shown here is derived from an EMBL/GenBank/DDBJ whole genome shotgun (WGS) entry which is preliminary data.</text>
</comment>
<accession>A0A024FYB3</accession>
<evidence type="ECO:0000256" key="1">
    <source>
        <dbReference type="ARBA" id="ARBA00004141"/>
    </source>
</evidence>
<reference evidence="8 9" key="1">
    <citation type="submission" date="2012-05" db="EMBL/GenBank/DDBJ databases">
        <title>Recombination and specialization in a pathogen metapopulation.</title>
        <authorList>
            <person name="Gardiner A."/>
            <person name="Kemen E."/>
            <person name="Schultz-Larsen T."/>
            <person name="MacLean D."/>
            <person name="Van Oosterhout C."/>
            <person name="Jones J.D.G."/>
        </authorList>
    </citation>
    <scope>NUCLEOTIDE SEQUENCE [LARGE SCALE GENOMIC DNA]</scope>
    <source>
        <strain evidence="8 9">Ac Nc2</strain>
    </source>
</reference>
<comment type="subcellular location">
    <subcellularLocation>
        <location evidence="1 6">Membrane</location>
        <topology evidence="1 6">Multi-pass membrane protein</topology>
    </subcellularLocation>
</comment>
<feature type="transmembrane region" description="Helical" evidence="7">
    <location>
        <begin position="85"/>
        <end position="112"/>
    </location>
</feature>
<evidence type="ECO:0000256" key="7">
    <source>
        <dbReference type="SAM" id="Phobius"/>
    </source>
</evidence>
<evidence type="ECO:0008006" key="10">
    <source>
        <dbReference type="Google" id="ProtNLM"/>
    </source>
</evidence>
<evidence type="ECO:0000256" key="6">
    <source>
        <dbReference type="RuleBase" id="RU362006"/>
    </source>
</evidence>
<dbReference type="STRING" id="65357.A0A024FYB3"/>
<dbReference type="OrthoDB" id="10009287at2759"/>
<organism evidence="8 9">
    <name type="scientific">Albugo candida</name>
    <dbReference type="NCBI Taxonomy" id="65357"/>
    <lineage>
        <taxon>Eukaryota</taxon>
        <taxon>Sar</taxon>
        <taxon>Stramenopiles</taxon>
        <taxon>Oomycota</taxon>
        <taxon>Peronosporomycetes</taxon>
        <taxon>Albuginales</taxon>
        <taxon>Albuginaceae</taxon>
        <taxon>Albugo</taxon>
    </lineage>
</organism>
<dbReference type="EMBL" id="CAIX01000002">
    <property type="protein sequence ID" value="CCI39491.1"/>
    <property type="molecule type" value="Genomic_DNA"/>
</dbReference>
<feature type="transmembrane region" description="Helical" evidence="7">
    <location>
        <begin position="34"/>
        <end position="64"/>
    </location>
</feature>
<dbReference type="GO" id="GO:0016020">
    <property type="term" value="C:membrane"/>
    <property type="evidence" value="ECO:0007669"/>
    <property type="project" value="UniProtKB-SubCell"/>
</dbReference>
<evidence type="ECO:0000256" key="4">
    <source>
        <dbReference type="ARBA" id="ARBA00022989"/>
    </source>
</evidence>
<keyword evidence="5 7" id="KW-0472">Membrane</keyword>
<dbReference type="FunCoup" id="A0A024FYB3">
    <property type="interactions" value="57"/>
</dbReference>
<dbReference type="Proteomes" id="UP000053237">
    <property type="component" value="Unassembled WGS sequence"/>
</dbReference>
<feature type="transmembrane region" description="Helical" evidence="7">
    <location>
        <begin position="118"/>
        <end position="137"/>
    </location>
</feature>
<dbReference type="Pfam" id="PF03134">
    <property type="entry name" value="TB2_DP1_HVA22"/>
    <property type="match status" value="1"/>
</dbReference>
<dbReference type="PANTHER" id="PTHR12300:SF161">
    <property type="entry name" value="RECEPTOR EXPRESSION-ENHANCING PROTEIN"/>
    <property type="match status" value="1"/>
</dbReference>
<evidence type="ECO:0000256" key="3">
    <source>
        <dbReference type="ARBA" id="ARBA00022692"/>
    </source>
</evidence>
<gene>
    <name evidence="8" type="ORF">BN9_002740</name>
</gene>
<evidence type="ECO:0000256" key="2">
    <source>
        <dbReference type="ARBA" id="ARBA00008573"/>
    </source>
</evidence>
<sequence length="205" mass="23079">MDLVRQFTTKLSNELDKIPALRAFQVSTGIDKVYFVFAAATTLLLFVFFGFGAKLICNIVGFIYPAYTSFKAIESDTKADHVQWLTYWVVYACFNVIEVFSDILLAWIPLYYPLKLSFLFWLFMPSTKGAIFLYINLVAPFLKTNEACIDEALKQAMSCSGKVFLDISGMVRDVGRDVTKTVAMKIVENSIEVRSPKAADPITSI</sequence>
<evidence type="ECO:0000256" key="5">
    <source>
        <dbReference type="ARBA" id="ARBA00023136"/>
    </source>
</evidence>
<proteinExistence type="inferred from homology"/>
<dbReference type="InParanoid" id="A0A024FYB3"/>